<dbReference type="Gene3D" id="3.90.1200.10">
    <property type="match status" value="1"/>
</dbReference>
<dbReference type="PANTHER" id="PTHR21310:SF48">
    <property type="entry name" value="AMINOGLYCOSIDE PHOSPHOTRANSFERASE DOMAIN-CONTAINING PROTEIN"/>
    <property type="match status" value="1"/>
</dbReference>
<dbReference type="EMBL" id="ML977637">
    <property type="protein sequence ID" value="KAF1995553.1"/>
    <property type="molecule type" value="Genomic_DNA"/>
</dbReference>
<accession>A0A6A5W1B8</accession>
<gene>
    <name evidence="2" type="ORF">P154DRAFT_538695</name>
</gene>
<dbReference type="InterPro" id="IPR002575">
    <property type="entry name" value="Aminoglycoside_PTrfase"/>
</dbReference>
<keyword evidence="3" id="KW-1185">Reference proteome</keyword>
<sequence>MSILSSSSWKFPFIHIPKVYAVFKHQGADPLNHFAPGIEPPEYHYMIMEHIKGDTFAEAWPKMSPPEKEEMCHQMGATLRQLRSIPQSIESVTQRPYYGRFGYQYFLGSYNIVADERRPLSGPYDTYEELVQDMAKTAEMNSALKCSLPEFTAEEVELLNRFKPTFLAASPEDRRPVITHLDLRLDNIILRPRNRETALGVRDENTPIKTNSKWAQAQGQNQLNIETD</sequence>
<evidence type="ECO:0000313" key="3">
    <source>
        <dbReference type="Proteomes" id="UP000799779"/>
    </source>
</evidence>
<protein>
    <recommendedName>
        <fullName evidence="1">Aminoglycoside phosphotransferase domain-containing protein</fullName>
    </recommendedName>
</protein>
<evidence type="ECO:0000313" key="2">
    <source>
        <dbReference type="EMBL" id="KAF1995553.1"/>
    </source>
</evidence>
<reference evidence="2" key="1">
    <citation type="journal article" date="2020" name="Stud. Mycol.">
        <title>101 Dothideomycetes genomes: a test case for predicting lifestyles and emergence of pathogens.</title>
        <authorList>
            <person name="Haridas S."/>
            <person name="Albert R."/>
            <person name="Binder M."/>
            <person name="Bloem J."/>
            <person name="Labutti K."/>
            <person name="Salamov A."/>
            <person name="Andreopoulos B."/>
            <person name="Baker S."/>
            <person name="Barry K."/>
            <person name="Bills G."/>
            <person name="Bluhm B."/>
            <person name="Cannon C."/>
            <person name="Castanera R."/>
            <person name="Culley D."/>
            <person name="Daum C."/>
            <person name="Ezra D."/>
            <person name="Gonzalez J."/>
            <person name="Henrissat B."/>
            <person name="Kuo A."/>
            <person name="Liang C."/>
            <person name="Lipzen A."/>
            <person name="Lutzoni F."/>
            <person name="Magnuson J."/>
            <person name="Mondo S."/>
            <person name="Nolan M."/>
            <person name="Ohm R."/>
            <person name="Pangilinan J."/>
            <person name="Park H.-J."/>
            <person name="Ramirez L."/>
            <person name="Alfaro M."/>
            <person name="Sun H."/>
            <person name="Tritt A."/>
            <person name="Yoshinaga Y."/>
            <person name="Zwiers L.-H."/>
            <person name="Turgeon B."/>
            <person name="Goodwin S."/>
            <person name="Spatafora J."/>
            <person name="Crous P."/>
            <person name="Grigoriev I."/>
        </authorList>
    </citation>
    <scope>NUCLEOTIDE SEQUENCE</scope>
    <source>
        <strain evidence="2">CBS 123094</strain>
    </source>
</reference>
<feature type="domain" description="Aminoglycoside phosphotransferase" evidence="1">
    <location>
        <begin position="15"/>
        <end position="194"/>
    </location>
</feature>
<proteinExistence type="predicted"/>
<dbReference type="PANTHER" id="PTHR21310">
    <property type="entry name" value="AMINOGLYCOSIDE PHOSPHOTRANSFERASE-RELATED-RELATED"/>
    <property type="match status" value="1"/>
</dbReference>
<organism evidence="2 3">
    <name type="scientific">Amniculicola lignicola CBS 123094</name>
    <dbReference type="NCBI Taxonomy" id="1392246"/>
    <lineage>
        <taxon>Eukaryota</taxon>
        <taxon>Fungi</taxon>
        <taxon>Dikarya</taxon>
        <taxon>Ascomycota</taxon>
        <taxon>Pezizomycotina</taxon>
        <taxon>Dothideomycetes</taxon>
        <taxon>Pleosporomycetidae</taxon>
        <taxon>Pleosporales</taxon>
        <taxon>Amniculicolaceae</taxon>
        <taxon>Amniculicola</taxon>
    </lineage>
</organism>
<dbReference type="Pfam" id="PF01636">
    <property type="entry name" value="APH"/>
    <property type="match status" value="1"/>
</dbReference>
<dbReference type="AlphaFoldDB" id="A0A6A5W1B8"/>
<dbReference type="InterPro" id="IPR051678">
    <property type="entry name" value="AGP_Transferase"/>
</dbReference>
<dbReference type="OrthoDB" id="4177236at2759"/>
<dbReference type="SUPFAM" id="SSF56112">
    <property type="entry name" value="Protein kinase-like (PK-like)"/>
    <property type="match status" value="1"/>
</dbReference>
<name>A0A6A5W1B8_9PLEO</name>
<dbReference type="InterPro" id="IPR011009">
    <property type="entry name" value="Kinase-like_dom_sf"/>
</dbReference>
<dbReference type="Proteomes" id="UP000799779">
    <property type="component" value="Unassembled WGS sequence"/>
</dbReference>
<evidence type="ECO:0000259" key="1">
    <source>
        <dbReference type="Pfam" id="PF01636"/>
    </source>
</evidence>